<dbReference type="InterPro" id="IPR049971">
    <property type="entry name" value="CLC_0170-like"/>
</dbReference>
<keyword evidence="3" id="KW-1185">Reference proteome</keyword>
<dbReference type="AlphaFoldDB" id="A0A4V2J4Z7"/>
<keyword evidence="1" id="KW-0472">Membrane</keyword>
<feature type="transmembrane region" description="Helical" evidence="1">
    <location>
        <begin position="46"/>
        <end position="65"/>
    </location>
</feature>
<proteinExistence type="predicted"/>
<accession>A0A4V2J4Z7</accession>
<evidence type="ECO:0000256" key="1">
    <source>
        <dbReference type="SAM" id="Phobius"/>
    </source>
</evidence>
<evidence type="ECO:0000313" key="3">
    <source>
        <dbReference type="Proteomes" id="UP000293142"/>
    </source>
</evidence>
<keyword evidence="1" id="KW-1133">Transmembrane helix</keyword>
<reference evidence="2 3" key="1">
    <citation type="submission" date="2019-02" db="EMBL/GenBank/DDBJ databases">
        <title>Paenibacillus sp. nov., isolated from surface-sterilized tissue of Thalictrum simplex L.</title>
        <authorList>
            <person name="Tuo L."/>
        </authorList>
    </citation>
    <scope>NUCLEOTIDE SEQUENCE [LARGE SCALE GENOMIC DNA]</scope>
    <source>
        <strain evidence="2 3">N2SHLJ1</strain>
    </source>
</reference>
<protein>
    <submittedName>
        <fullName evidence="2">Uncharacterized protein</fullName>
    </submittedName>
</protein>
<dbReference type="EMBL" id="SIRE01000002">
    <property type="protein sequence ID" value="TBL81842.1"/>
    <property type="molecule type" value="Genomic_DNA"/>
</dbReference>
<dbReference type="OrthoDB" id="2897521at2"/>
<name>A0A4V2J4Z7_9BACL</name>
<gene>
    <name evidence="2" type="ORF">EYB31_02310</name>
</gene>
<comment type="caution">
    <text evidence="2">The sequence shown here is derived from an EMBL/GenBank/DDBJ whole genome shotgun (WGS) entry which is preliminary data.</text>
</comment>
<dbReference type="Proteomes" id="UP000293142">
    <property type="component" value="Unassembled WGS sequence"/>
</dbReference>
<dbReference type="NCBIfam" id="NF042414">
    <property type="entry name" value="CLC_0170_fam"/>
    <property type="match status" value="1"/>
</dbReference>
<dbReference type="RefSeq" id="WP_131011627.1">
    <property type="nucleotide sequence ID" value="NZ_SIRE01000002.1"/>
</dbReference>
<evidence type="ECO:0000313" key="2">
    <source>
        <dbReference type="EMBL" id="TBL81842.1"/>
    </source>
</evidence>
<feature type="transmembrane region" description="Helical" evidence="1">
    <location>
        <begin position="9"/>
        <end position="26"/>
    </location>
</feature>
<sequence length="66" mass="7382">MPITYSSDLYYTIALLLVTGGLIFMIDVKSYQTDGNKKEEKASRFLAWFNIVLAVSLSLASLVFTL</sequence>
<keyword evidence="1" id="KW-0812">Transmembrane</keyword>
<organism evidence="2 3">
    <name type="scientific">Paenibacillus thalictri</name>
    <dbReference type="NCBI Taxonomy" id="2527873"/>
    <lineage>
        <taxon>Bacteria</taxon>
        <taxon>Bacillati</taxon>
        <taxon>Bacillota</taxon>
        <taxon>Bacilli</taxon>
        <taxon>Bacillales</taxon>
        <taxon>Paenibacillaceae</taxon>
        <taxon>Paenibacillus</taxon>
    </lineage>
</organism>